<evidence type="ECO:0000313" key="2">
    <source>
        <dbReference type="EMBL" id="VDG29166.1"/>
    </source>
</evidence>
<keyword evidence="1" id="KW-0472">Membrane</keyword>
<name>A0A660E4W2_9LACO</name>
<evidence type="ECO:0008006" key="4">
    <source>
        <dbReference type="Google" id="ProtNLM"/>
    </source>
</evidence>
<evidence type="ECO:0000256" key="1">
    <source>
        <dbReference type="SAM" id="Phobius"/>
    </source>
</evidence>
<reference evidence="2 3" key="1">
    <citation type="submission" date="2018-11" db="EMBL/GenBank/DDBJ databases">
        <authorList>
            <person name="Wuyts S."/>
        </authorList>
    </citation>
    <scope>NUCLEOTIDE SEQUENCE [LARGE SCALE GENOMIC DNA]</scope>
    <source>
        <strain evidence="2">Lactobacillus mudanjiangensis AMBF249</strain>
    </source>
</reference>
<gene>
    <name evidence="2" type="ORF">MUDAN_MDHGFNIF_00848</name>
</gene>
<feature type="transmembrane region" description="Helical" evidence="1">
    <location>
        <begin position="32"/>
        <end position="51"/>
    </location>
</feature>
<keyword evidence="3" id="KW-1185">Reference proteome</keyword>
<dbReference type="RefSeq" id="WP_130852023.1">
    <property type="nucleotide sequence ID" value="NZ_UYIG01000130.1"/>
</dbReference>
<keyword evidence="1" id="KW-1133">Transmembrane helix</keyword>
<protein>
    <recommendedName>
        <fullName evidence="4">Integral membrane protein [Lactobacillus plantarum JDM1]</fullName>
    </recommendedName>
</protein>
<accession>A0A660E4W2</accession>
<keyword evidence="1" id="KW-0812">Transmembrane</keyword>
<feature type="transmembrane region" description="Helical" evidence="1">
    <location>
        <begin position="7"/>
        <end position="26"/>
    </location>
</feature>
<organism evidence="2 3">
    <name type="scientific">Lactiplantibacillus mudanjiangensis</name>
    <dbReference type="NCBI Taxonomy" id="1296538"/>
    <lineage>
        <taxon>Bacteria</taxon>
        <taxon>Bacillati</taxon>
        <taxon>Bacillota</taxon>
        <taxon>Bacilli</taxon>
        <taxon>Lactobacillales</taxon>
        <taxon>Lactobacillaceae</taxon>
        <taxon>Lactiplantibacillus</taxon>
    </lineage>
</organism>
<sequence>MAKATTVNLLKGGFLSLVGIWLLLSVVSVNQWLMGGLAFSALIILNGHFLIFPDTAAHGLSRVSLIGSIALVVISVIKFFILSAL</sequence>
<proteinExistence type="predicted"/>
<evidence type="ECO:0000313" key="3">
    <source>
        <dbReference type="Proteomes" id="UP000289996"/>
    </source>
</evidence>
<dbReference type="AlphaFoldDB" id="A0A660E4W2"/>
<dbReference type="EMBL" id="UYIG01000130">
    <property type="protein sequence ID" value="VDG29166.1"/>
    <property type="molecule type" value="Genomic_DNA"/>
</dbReference>
<feature type="transmembrane region" description="Helical" evidence="1">
    <location>
        <begin position="63"/>
        <end position="82"/>
    </location>
</feature>
<dbReference type="OrthoDB" id="2321715at2"/>
<dbReference type="Proteomes" id="UP000289996">
    <property type="component" value="Unassembled WGS sequence"/>
</dbReference>